<feature type="transmembrane region" description="Helical" evidence="2">
    <location>
        <begin position="205"/>
        <end position="228"/>
    </location>
</feature>
<feature type="transmembrane region" description="Helical" evidence="2">
    <location>
        <begin position="344"/>
        <end position="366"/>
    </location>
</feature>
<gene>
    <name evidence="3" type="ORF">BJY28_000826</name>
</gene>
<dbReference type="EMBL" id="JACBZX010000001">
    <property type="protein sequence ID" value="NYG36357.1"/>
    <property type="molecule type" value="Genomic_DNA"/>
</dbReference>
<feature type="transmembrane region" description="Helical" evidence="2">
    <location>
        <begin position="138"/>
        <end position="155"/>
    </location>
</feature>
<keyword evidence="2" id="KW-0472">Membrane</keyword>
<feature type="transmembrane region" description="Helical" evidence="2">
    <location>
        <begin position="298"/>
        <end position="323"/>
    </location>
</feature>
<reference evidence="3 4" key="1">
    <citation type="submission" date="2020-07" db="EMBL/GenBank/DDBJ databases">
        <title>Sequencing the genomes of 1000 actinobacteria strains.</title>
        <authorList>
            <person name="Klenk H.-P."/>
        </authorList>
    </citation>
    <scope>NUCLEOTIDE SEQUENCE [LARGE SCALE GENOMIC DNA]</scope>
    <source>
        <strain evidence="3 4">DSM 24723</strain>
    </source>
</reference>
<accession>A0A852X1L8</accession>
<feature type="transmembrane region" description="Helical" evidence="2">
    <location>
        <begin position="100"/>
        <end position="132"/>
    </location>
</feature>
<keyword evidence="2" id="KW-1133">Transmembrane helix</keyword>
<evidence type="ECO:0000256" key="2">
    <source>
        <dbReference type="SAM" id="Phobius"/>
    </source>
</evidence>
<feature type="transmembrane region" description="Helical" evidence="2">
    <location>
        <begin position="249"/>
        <end position="268"/>
    </location>
</feature>
<keyword evidence="2" id="KW-0812">Transmembrane</keyword>
<protein>
    <submittedName>
        <fullName evidence="3">Mn2+/Fe2+ NRAMP family transporter</fullName>
    </submittedName>
</protein>
<feature type="region of interest" description="Disordered" evidence="1">
    <location>
        <begin position="1"/>
        <end position="24"/>
    </location>
</feature>
<comment type="caution">
    <text evidence="3">The sequence shown here is derived from an EMBL/GenBank/DDBJ whole genome shotgun (WGS) entry which is preliminary data.</text>
</comment>
<keyword evidence="4" id="KW-1185">Reference proteome</keyword>
<evidence type="ECO:0000313" key="4">
    <source>
        <dbReference type="Proteomes" id="UP000592181"/>
    </source>
</evidence>
<dbReference type="RefSeq" id="WP_343036953.1">
    <property type="nucleotide sequence ID" value="NZ_JACBZX010000001.1"/>
</dbReference>
<organism evidence="3 4">
    <name type="scientific">Janibacter alkaliphilus</name>
    <dbReference type="NCBI Taxonomy" id="1069963"/>
    <lineage>
        <taxon>Bacteria</taxon>
        <taxon>Bacillati</taxon>
        <taxon>Actinomycetota</taxon>
        <taxon>Actinomycetes</taxon>
        <taxon>Micrococcales</taxon>
        <taxon>Intrasporangiaceae</taxon>
        <taxon>Janibacter</taxon>
    </lineage>
</organism>
<dbReference type="AlphaFoldDB" id="A0A852X1L8"/>
<evidence type="ECO:0000256" key="1">
    <source>
        <dbReference type="SAM" id="MobiDB-lite"/>
    </source>
</evidence>
<name>A0A852X1L8_9MICO</name>
<proteinExistence type="predicted"/>
<evidence type="ECO:0000313" key="3">
    <source>
        <dbReference type="EMBL" id="NYG36357.1"/>
    </source>
</evidence>
<sequence length="429" mass="45819">MVTGDTTRQPPPQPAPQDESPSSWRTRLSALGPGLLMASAAIGGSHLVSSTQAGALYGWQLVGLLLLVNLMKYPFFRFGPQYTVEAGHSLVEGYARKGGVYLWVFFALCAVSSVISTAGVGLLCASILAYVLPWQISVPWLATAVMLSVWAILLAGRYRALDALTKVIMITLAVGTVVTTVLAFTKGAQADPGFVSPSPWSWASLPFLIALMGWMPAPIEISALNSLWISAKQRLVRTSPRDVLFDFNVGYAASAILALFFLAMGALVQHGTGVEVATQGGAYITQLIDMYGSTIGDWVAPIVALIAFACMYGTTITVVDGYARASAESVRLLRGAPEMTRPALIVWTSGIALVGLLIIILMSAQLATMLRFAMISAFLTAPVFAWLNFTLVRDREDLSPVLRWLSYAGLVFLAGFTLLFLAAEAGIVG</sequence>
<dbReference type="Proteomes" id="UP000592181">
    <property type="component" value="Unassembled WGS sequence"/>
</dbReference>
<feature type="transmembrane region" description="Helical" evidence="2">
    <location>
        <begin position="372"/>
        <end position="392"/>
    </location>
</feature>
<feature type="transmembrane region" description="Helical" evidence="2">
    <location>
        <begin position="167"/>
        <end position="185"/>
    </location>
</feature>
<feature type="transmembrane region" description="Helical" evidence="2">
    <location>
        <begin position="404"/>
        <end position="423"/>
    </location>
</feature>
<feature type="transmembrane region" description="Helical" evidence="2">
    <location>
        <begin position="54"/>
        <end position="71"/>
    </location>
</feature>